<gene>
    <name evidence="2" type="ORF">CQ394_08675</name>
</gene>
<dbReference type="RefSeq" id="WP_058295903.1">
    <property type="nucleotide sequence ID" value="NZ_CAMRXG010000051.1"/>
</dbReference>
<dbReference type="OrthoDB" id="9812429at2"/>
<evidence type="ECO:0000313" key="2">
    <source>
        <dbReference type="EMBL" id="PEG31753.1"/>
    </source>
</evidence>
<dbReference type="InterPro" id="IPR024301">
    <property type="entry name" value="Amidase_6"/>
</dbReference>
<accession>A0A2A7MJT0</accession>
<dbReference type="AlphaFoldDB" id="A0A2A7MJT0"/>
<sequence>MLSNYLYNLSTILCSDFFTLESLKTNFLSPNTINEIYYKKLFNHKWREKLLAPIKNTSFSYNYKILKEDQHLLKLQFILKKSFSQKYFSKDVSSVTIENYIIIIEKSHLNYNFVMLVNSEDDVLLYDRLLKNNLSSIIETLNTNSLHLWENKISNLDSLYNSFILLSSKSKKARSSENEFNINNAIKYAEKYALIPNPNYKSFNGIGGDCTNFVSQIIHEGGLYKTQTWKPYSNSWVRVEELYSYLINNKLGINVSDISPFKKGNIIQFYTPQLGKFFHTGFITYELSNGDCLYCCHSYNKLNYPLSEIYPIIYPTLRAIKIN</sequence>
<proteinExistence type="predicted"/>
<dbReference type="EMBL" id="PDCJ01000001">
    <property type="protein sequence ID" value="PEG31753.1"/>
    <property type="molecule type" value="Genomic_DNA"/>
</dbReference>
<protein>
    <recommendedName>
        <fullName evidence="1">Putative amidase domain-containing protein</fullName>
    </recommendedName>
</protein>
<reference evidence="2 3" key="1">
    <citation type="submission" date="2017-10" db="EMBL/GenBank/DDBJ databases">
        <title>Effective Description of Clostridium neonatale sp. nov. linked to necrotizing enterocolitis in neonates and a clarification of species assignable to the genus Clostridium (Prazmowski 1880) emend. Lawson and Rainey 2016.</title>
        <authorList>
            <person name="Bernard K."/>
            <person name="Burdz T."/>
            <person name="Wiebe D."/>
            <person name="Balcewich B."/>
            <person name="Alfa M."/>
            <person name="Bernier A.-M."/>
        </authorList>
    </citation>
    <scope>NUCLEOTIDE SEQUENCE [LARGE SCALE GENOMIC DNA]</scope>
    <source>
        <strain evidence="2 3">LCDC99A005</strain>
    </source>
</reference>
<dbReference type="PANTHER" id="PTHR40032">
    <property type="entry name" value="EXPORTED PROTEIN-RELATED"/>
    <property type="match status" value="1"/>
</dbReference>
<name>A0A2A7MJT0_9CLOT</name>
<evidence type="ECO:0000259" key="1">
    <source>
        <dbReference type="Pfam" id="PF12671"/>
    </source>
</evidence>
<dbReference type="Pfam" id="PF12671">
    <property type="entry name" value="Amidase_6"/>
    <property type="match status" value="1"/>
</dbReference>
<dbReference type="PANTHER" id="PTHR40032:SF1">
    <property type="entry name" value="EXPORTED PROTEIN"/>
    <property type="match status" value="1"/>
</dbReference>
<feature type="domain" description="Putative amidase" evidence="1">
    <location>
        <begin position="181"/>
        <end position="307"/>
    </location>
</feature>
<organism evidence="2 3">
    <name type="scientific">Clostridium neonatale</name>
    <dbReference type="NCBI Taxonomy" id="137838"/>
    <lineage>
        <taxon>Bacteria</taxon>
        <taxon>Bacillati</taxon>
        <taxon>Bacillota</taxon>
        <taxon>Clostridia</taxon>
        <taxon>Eubacteriales</taxon>
        <taxon>Clostridiaceae</taxon>
        <taxon>Clostridium</taxon>
    </lineage>
</organism>
<evidence type="ECO:0000313" key="3">
    <source>
        <dbReference type="Proteomes" id="UP000220840"/>
    </source>
</evidence>
<comment type="caution">
    <text evidence="2">The sequence shown here is derived from an EMBL/GenBank/DDBJ whole genome shotgun (WGS) entry which is preliminary data.</text>
</comment>
<keyword evidence="3" id="KW-1185">Reference proteome</keyword>
<dbReference type="STRING" id="137838.GCA_001458595_03206"/>
<dbReference type="Proteomes" id="UP000220840">
    <property type="component" value="Unassembled WGS sequence"/>
</dbReference>